<evidence type="ECO:0000256" key="1">
    <source>
        <dbReference type="SAM" id="Phobius"/>
    </source>
</evidence>
<proteinExistence type="predicted"/>
<keyword evidence="3" id="KW-1185">Reference proteome</keyword>
<dbReference type="Proteomes" id="UP001168694">
    <property type="component" value="Unassembled WGS sequence"/>
</dbReference>
<keyword evidence="1" id="KW-1133">Transmembrane helix</keyword>
<comment type="caution">
    <text evidence="2">The sequence shown here is derived from an EMBL/GenBank/DDBJ whole genome shotgun (WGS) entry which is preliminary data.</text>
</comment>
<protein>
    <submittedName>
        <fullName evidence="2">Uncharacterized protein</fullName>
    </submittedName>
</protein>
<name>A0ABT8E0U1_9BACL</name>
<keyword evidence="1" id="KW-0812">Transmembrane</keyword>
<gene>
    <name evidence="2" type="ORF">QYF49_00515</name>
</gene>
<organism evidence="2 3">
    <name type="scientific">Fictibacillus terranigra</name>
    <dbReference type="NCBI Taxonomy" id="3058424"/>
    <lineage>
        <taxon>Bacteria</taxon>
        <taxon>Bacillati</taxon>
        <taxon>Bacillota</taxon>
        <taxon>Bacilli</taxon>
        <taxon>Bacillales</taxon>
        <taxon>Fictibacillaceae</taxon>
        <taxon>Fictibacillus</taxon>
    </lineage>
</organism>
<dbReference type="RefSeq" id="WP_290397687.1">
    <property type="nucleotide sequence ID" value="NZ_JAUHLN010000001.1"/>
</dbReference>
<evidence type="ECO:0000313" key="2">
    <source>
        <dbReference type="EMBL" id="MDN4071512.1"/>
    </source>
</evidence>
<evidence type="ECO:0000313" key="3">
    <source>
        <dbReference type="Proteomes" id="UP001168694"/>
    </source>
</evidence>
<dbReference type="EMBL" id="JAUHLN010000001">
    <property type="protein sequence ID" value="MDN4071512.1"/>
    <property type="molecule type" value="Genomic_DNA"/>
</dbReference>
<accession>A0ABT8E0U1</accession>
<keyword evidence="1" id="KW-0472">Membrane</keyword>
<sequence length="78" mass="9184">MEQSVFLIAIILFTVNVMFQKAVALMITKVEQTVRAKEQKYRVAAKLVEAIKKKERPLFQQINNYKQARRKVKWVDTS</sequence>
<reference evidence="2" key="1">
    <citation type="submission" date="2023-06" db="EMBL/GenBank/DDBJ databases">
        <title>Draft Genome Sequences of Representative Paenibacillus Polymyxa, Bacillus cereus, Fictibacillus sp., and Brevibacillus agri Strains Isolated from Amazonian Dark Earth.</title>
        <authorList>
            <person name="Pellegrinetti T.A."/>
            <person name="Cunha I.C.M."/>
            <person name="Chaves M.G."/>
            <person name="Freitas A.S."/>
            <person name="Silva A.V.R."/>
            <person name="Tsai S.M."/>
            <person name="Mendes L.W."/>
        </authorList>
    </citation>
    <scope>NUCLEOTIDE SEQUENCE</scope>
    <source>
        <strain evidence="2">CENA-BCM004</strain>
    </source>
</reference>
<feature type="transmembrane region" description="Helical" evidence="1">
    <location>
        <begin position="6"/>
        <end position="27"/>
    </location>
</feature>